<name>D2QMS8_SPILD</name>
<evidence type="ECO:0000313" key="1">
    <source>
        <dbReference type="EMBL" id="ADB40491.1"/>
    </source>
</evidence>
<organism evidence="1 2">
    <name type="scientific">Spirosoma linguale (strain ATCC 33905 / DSM 74 / LMG 10896 / Claus 1)</name>
    <dbReference type="NCBI Taxonomy" id="504472"/>
    <lineage>
        <taxon>Bacteria</taxon>
        <taxon>Pseudomonadati</taxon>
        <taxon>Bacteroidota</taxon>
        <taxon>Cytophagia</taxon>
        <taxon>Cytophagales</taxon>
        <taxon>Cytophagaceae</taxon>
        <taxon>Spirosoma</taxon>
    </lineage>
</organism>
<dbReference type="AlphaFoldDB" id="D2QMS8"/>
<accession>D2QMS8</accession>
<dbReference type="HOGENOM" id="CLU_2810269_0_0_10"/>
<proteinExistence type="predicted"/>
<keyword evidence="2" id="KW-1185">Reference proteome</keyword>
<protein>
    <submittedName>
        <fullName evidence="1">Uncharacterized protein</fullName>
    </submittedName>
</protein>
<reference evidence="1 2" key="1">
    <citation type="journal article" date="2010" name="Stand. Genomic Sci.">
        <title>Complete genome sequence of Spirosoma linguale type strain (1).</title>
        <authorList>
            <person name="Lail K."/>
            <person name="Sikorski J."/>
            <person name="Saunders E."/>
            <person name="Lapidus A."/>
            <person name="Glavina Del Rio T."/>
            <person name="Copeland A."/>
            <person name="Tice H."/>
            <person name="Cheng J.-F."/>
            <person name="Lucas S."/>
            <person name="Nolan M."/>
            <person name="Bruce D."/>
            <person name="Goodwin L."/>
            <person name="Pitluck S."/>
            <person name="Ivanova N."/>
            <person name="Mavromatis K."/>
            <person name="Ovchinnikova G."/>
            <person name="Pati A."/>
            <person name="Chen A."/>
            <person name="Palaniappan K."/>
            <person name="Land M."/>
            <person name="Hauser L."/>
            <person name="Chang Y.-J."/>
            <person name="Jeffries C.D."/>
            <person name="Chain P."/>
            <person name="Brettin T."/>
            <person name="Detter J.C."/>
            <person name="Schuetze A."/>
            <person name="Rohde M."/>
            <person name="Tindall B.J."/>
            <person name="Goeker M."/>
            <person name="Bristow J."/>
            <person name="Eisen J.A."/>
            <person name="Markowitz V."/>
            <person name="Hugenholtz P."/>
            <person name="Kyrpides N.C."/>
            <person name="Klenk H.-P."/>
            <person name="Chen F."/>
        </authorList>
    </citation>
    <scope>NUCLEOTIDE SEQUENCE [LARGE SCALE GENOMIC DNA]</scope>
    <source>
        <strain evidence="2">ATCC 33905 / DSM 74 / LMG 10896 / Claus 1</strain>
    </source>
</reference>
<sequence>MKWHGGGTRVTNARASYVHNGVISNAPFQKGRLTIDYLNNHVGYSETKAMKRRKIRSFVNDNSSFLC</sequence>
<dbReference type="Proteomes" id="UP000002028">
    <property type="component" value="Chromosome"/>
</dbReference>
<dbReference type="KEGG" id="sli:Slin_4511"/>
<dbReference type="EMBL" id="CP001769">
    <property type="protein sequence ID" value="ADB40491.1"/>
    <property type="molecule type" value="Genomic_DNA"/>
</dbReference>
<dbReference type="RefSeq" id="WP_012928995.1">
    <property type="nucleotide sequence ID" value="NC_013730.1"/>
</dbReference>
<evidence type="ECO:0000313" key="2">
    <source>
        <dbReference type="Proteomes" id="UP000002028"/>
    </source>
</evidence>
<gene>
    <name evidence="1" type="ordered locus">Slin_4511</name>
</gene>
<dbReference type="STRING" id="504472.Slin_4511"/>